<dbReference type="Pfam" id="PF02458">
    <property type="entry name" value="Transferase"/>
    <property type="match status" value="2"/>
</dbReference>
<dbReference type="InterPro" id="IPR051504">
    <property type="entry name" value="Plant_metabolite_acyltrans"/>
</dbReference>
<organism evidence="3 4">
    <name type="scientific">Populus tomentosa</name>
    <name type="common">Chinese white poplar</name>
    <dbReference type="NCBI Taxonomy" id="118781"/>
    <lineage>
        <taxon>Eukaryota</taxon>
        <taxon>Viridiplantae</taxon>
        <taxon>Streptophyta</taxon>
        <taxon>Embryophyta</taxon>
        <taxon>Tracheophyta</taxon>
        <taxon>Spermatophyta</taxon>
        <taxon>Magnoliopsida</taxon>
        <taxon>eudicotyledons</taxon>
        <taxon>Gunneridae</taxon>
        <taxon>Pentapetalae</taxon>
        <taxon>rosids</taxon>
        <taxon>fabids</taxon>
        <taxon>Malpighiales</taxon>
        <taxon>Salicaceae</taxon>
        <taxon>Saliceae</taxon>
        <taxon>Populus</taxon>
    </lineage>
</organism>
<evidence type="ECO:0008006" key="5">
    <source>
        <dbReference type="Google" id="ProtNLM"/>
    </source>
</evidence>
<keyword evidence="1" id="KW-0808">Transferase</keyword>
<keyword evidence="2" id="KW-0012">Acyltransferase</keyword>
<gene>
    <name evidence="3" type="ORF">POTOM_003031</name>
</gene>
<keyword evidence="4" id="KW-1185">Reference proteome</keyword>
<evidence type="ECO:0000313" key="4">
    <source>
        <dbReference type="Proteomes" id="UP000886885"/>
    </source>
</evidence>
<dbReference type="Proteomes" id="UP000886885">
    <property type="component" value="Chromosome 1A"/>
</dbReference>
<dbReference type="EMBL" id="JAAWWB010000001">
    <property type="protein sequence ID" value="KAG6793808.1"/>
    <property type="molecule type" value="Genomic_DNA"/>
</dbReference>
<evidence type="ECO:0000256" key="2">
    <source>
        <dbReference type="ARBA" id="ARBA00023315"/>
    </source>
</evidence>
<sequence length="755" mass="83450">MAHFDQSENYWLPNSVTVTLAECNGDFDRLIGNGIHEAVESHPYAPQFVATETRSPLLALQVTFFPNKGFCIGMATHHAIFDGKSTSMFLRAWAYTSKYIVEKGEAPRLLPGEITPSFEWKSIQDSKGLEEAYINLWATIGNRLESGSDSNPRSVKPLPKLEVQPNLLRANFHLSSEVIKNLRESVLRYQPEATDPTKRLNLSTYVLACSYVSICLVKARGGDADREVYFAWSADCRSRLDPPLPPNHFGNTAVVHHFVCKAGDFMQENGLPIIAEKLSASIMGLEKGLIEGSNERLEMLLSLGPEVQLISVAGSTGMEFYNVDFGWGNVEKVEITSIDRTGSFSVLDIRNGSDRRTEIGVALKRPEMESFASFFSNGRAAYTRSIASHASSAITLAECNGDFDRLIGNGIHEAVESHPYAPHFVATESRSPLLALQLTLFPNKGFCIGMATHHAIFDGKSASMFLRAWAYTCKFIVEKGEAPCLLPAEITPSFEWKSIQDSKGLEEAYINLWATMGKRFESGSDSNPKSVKPLPKLEVQPNLLRANFHLSSEVIKKLRESVLRYQPEATDPTKRLNLSTYVLACSYVSICLVKARGGDADREVYFSWSADCRSRLDPPLPPNHFGDTVVVHHFVCKARDFMQENGLAIIAEKLSASIRGLEEGLFEGANERLEKLLSLGPEVQLVSVAGSTGLEFYTTDFGWGNVEKVELTSIDRTGAFSVLDIGNGSDRRTEIGVALKRPEMESFASFFSTGV</sequence>
<accession>A0A8X8DKS4</accession>
<comment type="caution">
    <text evidence="3">The sequence shown here is derived from an EMBL/GenBank/DDBJ whole genome shotgun (WGS) entry which is preliminary data.</text>
</comment>
<evidence type="ECO:0000256" key="1">
    <source>
        <dbReference type="ARBA" id="ARBA00022679"/>
    </source>
</evidence>
<dbReference type="GO" id="GO:0016747">
    <property type="term" value="F:acyltransferase activity, transferring groups other than amino-acyl groups"/>
    <property type="evidence" value="ECO:0007669"/>
    <property type="project" value="UniProtKB-ARBA"/>
</dbReference>
<dbReference type="OrthoDB" id="814349at2759"/>
<name>A0A8X8DKS4_POPTO</name>
<proteinExistence type="predicted"/>
<reference evidence="3" key="1">
    <citation type="journal article" date="2020" name="bioRxiv">
        <title>Hybrid origin of Populus tomentosa Carr. identified through genome sequencing and phylogenomic analysis.</title>
        <authorList>
            <person name="An X."/>
            <person name="Gao K."/>
            <person name="Chen Z."/>
            <person name="Li J."/>
            <person name="Yang X."/>
            <person name="Yang X."/>
            <person name="Zhou J."/>
            <person name="Guo T."/>
            <person name="Zhao T."/>
            <person name="Huang S."/>
            <person name="Miao D."/>
            <person name="Khan W.U."/>
            <person name="Rao P."/>
            <person name="Ye M."/>
            <person name="Lei B."/>
            <person name="Liao W."/>
            <person name="Wang J."/>
            <person name="Ji L."/>
            <person name="Li Y."/>
            <person name="Guo B."/>
            <person name="Mustafa N.S."/>
            <person name="Li S."/>
            <person name="Yun Q."/>
            <person name="Keller S.R."/>
            <person name="Mao J."/>
            <person name="Zhang R."/>
            <person name="Strauss S.H."/>
        </authorList>
    </citation>
    <scope>NUCLEOTIDE SEQUENCE</scope>
    <source>
        <strain evidence="3">GM15</strain>
        <tissue evidence="3">Leaf</tissue>
    </source>
</reference>
<evidence type="ECO:0000313" key="3">
    <source>
        <dbReference type="EMBL" id="KAG6793808.1"/>
    </source>
</evidence>
<protein>
    <recommendedName>
        <fullName evidence="5">HXXXD-type acyl-transferase family protein</fullName>
    </recommendedName>
</protein>
<dbReference type="AlphaFoldDB" id="A0A8X8DKS4"/>
<dbReference type="PANTHER" id="PTHR31625">
    <property type="match status" value="1"/>
</dbReference>